<dbReference type="KEGG" id="smo:SELMODRAFT_423382"/>
<name>D8SLI5_SELML</name>
<dbReference type="PANTHER" id="PTHR10683:SF40">
    <property type="entry name" value="FRUCTOSE-6-PHOSPHATE ALDOLASE 1-RELATED"/>
    <property type="match status" value="1"/>
</dbReference>
<evidence type="ECO:0000313" key="3">
    <source>
        <dbReference type="Proteomes" id="UP000001514"/>
    </source>
</evidence>
<dbReference type="InterPro" id="IPR001585">
    <property type="entry name" value="TAL/FSA"/>
</dbReference>
<dbReference type="GO" id="GO:0005975">
    <property type="term" value="P:carbohydrate metabolic process"/>
    <property type="evidence" value="ECO:0007669"/>
    <property type="project" value="InterPro"/>
</dbReference>
<dbReference type="eggNOG" id="ENOG502S0H6">
    <property type="taxonomic scope" value="Eukaryota"/>
</dbReference>
<dbReference type="OMA" id="EYVSTNC"/>
<proteinExistence type="predicted"/>
<sequence>MRLFVDSSDIQAWKKWLPTGVFYGVTTNPLLLRESNVACQTKSIGVLSNQALRLGAKEIHLQAWGKSSDALLRTASELASIDSSVVVQIPATYEGLRAASKLKDMGARIALIIYSMHQALLALGIGAEYVTLDVGKSPSDEESKAKMCSSVQGLVRRASGTTKQLVANVLSLDELTTCLVASSPANQANSFALTPSAIGELFADKFTEDMVNEFEAAASKNNFSLFL</sequence>
<dbReference type="InterPro" id="IPR013785">
    <property type="entry name" value="Aldolase_TIM"/>
</dbReference>
<dbReference type="InParanoid" id="D8SLI5"/>
<dbReference type="STRING" id="88036.D8SLI5"/>
<dbReference type="Gramene" id="EFJ14668">
    <property type="protein sequence ID" value="EFJ14668"/>
    <property type="gene ID" value="SELMODRAFT_423382"/>
</dbReference>
<organism evidence="3">
    <name type="scientific">Selaginella moellendorffii</name>
    <name type="common">Spikemoss</name>
    <dbReference type="NCBI Taxonomy" id="88036"/>
    <lineage>
        <taxon>Eukaryota</taxon>
        <taxon>Viridiplantae</taxon>
        <taxon>Streptophyta</taxon>
        <taxon>Embryophyta</taxon>
        <taxon>Tracheophyta</taxon>
        <taxon>Lycopodiopsida</taxon>
        <taxon>Selaginellales</taxon>
        <taxon>Selaginellaceae</taxon>
        <taxon>Selaginella</taxon>
    </lineage>
</organism>
<dbReference type="SUPFAM" id="SSF51569">
    <property type="entry name" value="Aldolase"/>
    <property type="match status" value="1"/>
</dbReference>
<dbReference type="Gene3D" id="3.20.20.70">
    <property type="entry name" value="Aldolase class I"/>
    <property type="match status" value="1"/>
</dbReference>
<dbReference type="Pfam" id="PF00923">
    <property type="entry name" value="TAL_FSA"/>
    <property type="match status" value="1"/>
</dbReference>
<dbReference type="PANTHER" id="PTHR10683">
    <property type="entry name" value="TRANSALDOLASE"/>
    <property type="match status" value="1"/>
</dbReference>
<gene>
    <name evidence="2" type="ORF">SELMODRAFT_423382</name>
</gene>
<dbReference type="AlphaFoldDB" id="D8SLI5"/>
<keyword evidence="3" id="KW-1185">Reference proteome</keyword>
<dbReference type="EMBL" id="GL377626">
    <property type="protein sequence ID" value="EFJ14668.1"/>
    <property type="molecule type" value="Genomic_DNA"/>
</dbReference>
<dbReference type="OrthoDB" id="1711136at2759"/>
<evidence type="ECO:0000256" key="1">
    <source>
        <dbReference type="ARBA" id="ARBA00023270"/>
    </source>
</evidence>
<accession>D8SLI5</accession>
<protein>
    <recommendedName>
        <fullName evidence="4">Transaldolase</fullName>
    </recommendedName>
</protein>
<evidence type="ECO:0000313" key="2">
    <source>
        <dbReference type="EMBL" id="EFJ14668.1"/>
    </source>
</evidence>
<dbReference type="HOGENOM" id="CLU_079764_1_0_1"/>
<evidence type="ECO:0008006" key="4">
    <source>
        <dbReference type="Google" id="ProtNLM"/>
    </source>
</evidence>
<reference evidence="2 3" key="1">
    <citation type="journal article" date="2011" name="Science">
        <title>The Selaginella genome identifies genetic changes associated with the evolution of vascular plants.</title>
        <authorList>
            <person name="Banks J.A."/>
            <person name="Nishiyama T."/>
            <person name="Hasebe M."/>
            <person name="Bowman J.L."/>
            <person name="Gribskov M."/>
            <person name="dePamphilis C."/>
            <person name="Albert V.A."/>
            <person name="Aono N."/>
            <person name="Aoyama T."/>
            <person name="Ambrose B.A."/>
            <person name="Ashton N.W."/>
            <person name="Axtell M.J."/>
            <person name="Barker E."/>
            <person name="Barker M.S."/>
            <person name="Bennetzen J.L."/>
            <person name="Bonawitz N.D."/>
            <person name="Chapple C."/>
            <person name="Cheng C."/>
            <person name="Correa L.G."/>
            <person name="Dacre M."/>
            <person name="DeBarry J."/>
            <person name="Dreyer I."/>
            <person name="Elias M."/>
            <person name="Engstrom E.M."/>
            <person name="Estelle M."/>
            <person name="Feng L."/>
            <person name="Finet C."/>
            <person name="Floyd S.K."/>
            <person name="Frommer W.B."/>
            <person name="Fujita T."/>
            <person name="Gramzow L."/>
            <person name="Gutensohn M."/>
            <person name="Harholt J."/>
            <person name="Hattori M."/>
            <person name="Heyl A."/>
            <person name="Hirai T."/>
            <person name="Hiwatashi Y."/>
            <person name="Ishikawa M."/>
            <person name="Iwata M."/>
            <person name="Karol K.G."/>
            <person name="Koehler B."/>
            <person name="Kolukisaoglu U."/>
            <person name="Kubo M."/>
            <person name="Kurata T."/>
            <person name="Lalonde S."/>
            <person name="Li K."/>
            <person name="Li Y."/>
            <person name="Litt A."/>
            <person name="Lyons E."/>
            <person name="Manning G."/>
            <person name="Maruyama T."/>
            <person name="Michael T.P."/>
            <person name="Mikami K."/>
            <person name="Miyazaki S."/>
            <person name="Morinaga S."/>
            <person name="Murata T."/>
            <person name="Mueller-Roeber B."/>
            <person name="Nelson D.R."/>
            <person name="Obara M."/>
            <person name="Oguri Y."/>
            <person name="Olmstead R.G."/>
            <person name="Onodera N."/>
            <person name="Petersen B.L."/>
            <person name="Pils B."/>
            <person name="Prigge M."/>
            <person name="Rensing S.A."/>
            <person name="Riano-Pachon D.M."/>
            <person name="Roberts A.W."/>
            <person name="Sato Y."/>
            <person name="Scheller H.V."/>
            <person name="Schulz B."/>
            <person name="Schulz C."/>
            <person name="Shakirov E.V."/>
            <person name="Shibagaki N."/>
            <person name="Shinohara N."/>
            <person name="Shippen D.E."/>
            <person name="Soerensen I."/>
            <person name="Sotooka R."/>
            <person name="Sugimoto N."/>
            <person name="Sugita M."/>
            <person name="Sumikawa N."/>
            <person name="Tanurdzic M."/>
            <person name="Theissen G."/>
            <person name="Ulvskov P."/>
            <person name="Wakazuki S."/>
            <person name="Weng J.K."/>
            <person name="Willats W.W."/>
            <person name="Wipf D."/>
            <person name="Wolf P.G."/>
            <person name="Yang L."/>
            <person name="Zimmer A.D."/>
            <person name="Zhu Q."/>
            <person name="Mitros T."/>
            <person name="Hellsten U."/>
            <person name="Loque D."/>
            <person name="Otillar R."/>
            <person name="Salamov A."/>
            <person name="Schmutz J."/>
            <person name="Shapiro H."/>
            <person name="Lindquist E."/>
            <person name="Lucas S."/>
            <person name="Rokhsar D."/>
            <person name="Grigoriev I.V."/>
        </authorList>
    </citation>
    <scope>NUCLEOTIDE SEQUENCE [LARGE SCALE GENOMIC DNA]</scope>
</reference>
<dbReference type="Proteomes" id="UP000001514">
    <property type="component" value="Unassembled WGS sequence"/>
</dbReference>
<keyword evidence="1" id="KW-0704">Schiff base</keyword>